<dbReference type="AlphaFoldDB" id="A0AAQ3WTR1"/>
<accession>A0AAQ3WTR1</accession>
<organism evidence="3 4">
    <name type="scientific">Paspalum notatum var. saurae</name>
    <dbReference type="NCBI Taxonomy" id="547442"/>
    <lineage>
        <taxon>Eukaryota</taxon>
        <taxon>Viridiplantae</taxon>
        <taxon>Streptophyta</taxon>
        <taxon>Embryophyta</taxon>
        <taxon>Tracheophyta</taxon>
        <taxon>Spermatophyta</taxon>
        <taxon>Magnoliopsida</taxon>
        <taxon>Liliopsida</taxon>
        <taxon>Poales</taxon>
        <taxon>Poaceae</taxon>
        <taxon>PACMAD clade</taxon>
        <taxon>Panicoideae</taxon>
        <taxon>Andropogonodae</taxon>
        <taxon>Paspaleae</taxon>
        <taxon>Paspalinae</taxon>
        <taxon>Paspalum</taxon>
    </lineage>
</organism>
<proteinExistence type="predicted"/>
<dbReference type="EMBL" id="CP144749">
    <property type="protein sequence ID" value="WVZ74383.1"/>
    <property type="molecule type" value="Genomic_DNA"/>
</dbReference>
<dbReference type="Proteomes" id="UP001341281">
    <property type="component" value="Chromosome 05"/>
</dbReference>
<protein>
    <submittedName>
        <fullName evidence="3">Uncharacterized protein</fullName>
    </submittedName>
</protein>
<gene>
    <name evidence="3" type="ORF">U9M48_022568</name>
</gene>
<keyword evidence="2" id="KW-1133">Transmembrane helix</keyword>
<feature type="transmembrane region" description="Helical" evidence="2">
    <location>
        <begin position="34"/>
        <end position="55"/>
    </location>
</feature>
<evidence type="ECO:0000313" key="4">
    <source>
        <dbReference type="Proteomes" id="UP001341281"/>
    </source>
</evidence>
<feature type="transmembrane region" description="Helical" evidence="2">
    <location>
        <begin position="61"/>
        <end position="85"/>
    </location>
</feature>
<sequence>MAVADAPVDLEKGCAAGAEVVTVVDPCKAMCIKILLFFAHWVMLSLVSFAVATLILKIFPWCWWTLLLGTLVMAPILMVMFEVLVKLIHMARNPSRWESTPPRITSLPLPPAAQTDPATLCLVSSRHTPERRPELPPPRNPPPALAPPPSPSPSLFDAGDPGAAAAPFASARLVAAAAAIRRHRILLVNAAGRRLLRCRRRLLGSTQLLILSQDPCEGESKGREGEKTGGGAPPPAFFFVLLLPRQVNLDSSAMRKDT</sequence>
<reference evidence="3 4" key="1">
    <citation type="submission" date="2024-02" db="EMBL/GenBank/DDBJ databases">
        <title>High-quality chromosome-scale genome assembly of Pensacola bahiagrass (Paspalum notatum Flugge var. saurae).</title>
        <authorList>
            <person name="Vega J.M."/>
            <person name="Podio M."/>
            <person name="Orjuela J."/>
            <person name="Siena L.A."/>
            <person name="Pessino S.C."/>
            <person name="Combes M.C."/>
            <person name="Mariac C."/>
            <person name="Albertini E."/>
            <person name="Pupilli F."/>
            <person name="Ortiz J.P.A."/>
            <person name="Leblanc O."/>
        </authorList>
    </citation>
    <scope>NUCLEOTIDE SEQUENCE [LARGE SCALE GENOMIC DNA]</scope>
    <source>
        <strain evidence="3">R1</strain>
        <tissue evidence="3">Leaf</tissue>
    </source>
</reference>
<feature type="compositionally biased region" description="Pro residues" evidence="1">
    <location>
        <begin position="135"/>
        <end position="152"/>
    </location>
</feature>
<feature type="region of interest" description="Disordered" evidence="1">
    <location>
        <begin position="95"/>
        <end position="159"/>
    </location>
</feature>
<keyword evidence="2" id="KW-0472">Membrane</keyword>
<name>A0AAQ3WTR1_PASNO</name>
<evidence type="ECO:0000256" key="1">
    <source>
        <dbReference type="SAM" id="MobiDB-lite"/>
    </source>
</evidence>
<evidence type="ECO:0000256" key="2">
    <source>
        <dbReference type="SAM" id="Phobius"/>
    </source>
</evidence>
<keyword evidence="2" id="KW-0812">Transmembrane</keyword>
<keyword evidence="4" id="KW-1185">Reference proteome</keyword>
<evidence type="ECO:0000313" key="3">
    <source>
        <dbReference type="EMBL" id="WVZ74383.1"/>
    </source>
</evidence>